<gene>
    <name evidence="1" type="ORF">BV22DRAFT_1040684</name>
</gene>
<evidence type="ECO:0000313" key="1">
    <source>
        <dbReference type="EMBL" id="KAH7919640.1"/>
    </source>
</evidence>
<dbReference type="EMBL" id="MU266642">
    <property type="protein sequence ID" value="KAH7919640.1"/>
    <property type="molecule type" value="Genomic_DNA"/>
</dbReference>
<sequence length="86" mass="9968">MLEPHPQEYTLPLNGRHKQRVYVLRCIRESHCPKHTRISLARGPAMISWDPYTRSNHCLSFRRAADSRCGQGHSSYWMTLSSVVDS</sequence>
<protein>
    <submittedName>
        <fullName evidence="1">Uncharacterized protein</fullName>
    </submittedName>
</protein>
<reference evidence="1" key="1">
    <citation type="journal article" date="2021" name="New Phytol.">
        <title>Evolutionary innovations through gain and loss of genes in the ectomycorrhizal Boletales.</title>
        <authorList>
            <person name="Wu G."/>
            <person name="Miyauchi S."/>
            <person name="Morin E."/>
            <person name="Kuo A."/>
            <person name="Drula E."/>
            <person name="Varga T."/>
            <person name="Kohler A."/>
            <person name="Feng B."/>
            <person name="Cao Y."/>
            <person name="Lipzen A."/>
            <person name="Daum C."/>
            <person name="Hundley H."/>
            <person name="Pangilinan J."/>
            <person name="Johnson J."/>
            <person name="Barry K."/>
            <person name="LaButti K."/>
            <person name="Ng V."/>
            <person name="Ahrendt S."/>
            <person name="Min B."/>
            <person name="Choi I.G."/>
            <person name="Park H."/>
            <person name="Plett J.M."/>
            <person name="Magnuson J."/>
            <person name="Spatafora J.W."/>
            <person name="Nagy L.G."/>
            <person name="Henrissat B."/>
            <person name="Grigoriev I.V."/>
            <person name="Yang Z.L."/>
            <person name="Xu J."/>
            <person name="Martin F.M."/>
        </authorList>
    </citation>
    <scope>NUCLEOTIDE SEQUENCE</scope>
    <source>
        <strain evidence="1">KUC20120723A-06</strain>
    </source>
</reference>
<comment type="caution">
    <text evidence="1">The sequence shown here is derived from an EMBL/GenBank/DDBJ whole genome shotgun (WGS) entry which is preliminary data.</text>
</comment>
<accession>A0ACB8B278</accession>
<evidence type="ECO:0000313" key="2">
    <source>
        <dbReference type="Proteomes" id="UP000790709"/>
    </source>
</evidence>
<proteinExistence type="predicted"/>
<organism evidence="1 2">
    <name type="scientific">Leucogyrophana mollusca</name>
    <dbReference type="NCBI Taxonomy" id="85980"/>
    <lineage>
        <taxon>Eukaryota</taxon>
        <taxon>Fungi</taxon>
        <taxon>Dikarya</taxon>
        <taxon>Basidiomycota</taxon>
        <taxon>Agaricomycotina</taxon>
        <taxon>Agaricomycetes</taxon>
        <taxon>Agaricomycetidae</taxon>
        <taxon>Boletales</taxon>
        <taxon>Boletales incertae sedis</taxon>
        <taxon>Leucogyrophana</taxon>
    </lineage>
</organism>
<dbReference type="Proteomes" id="UP000790709">
    <property type="component" value="Unassembled WGS sequence"/>
</dbReference>
<keyword evidence="2" id="KW-1185">Reference proteome</keyword>
<name>A0ACB8B278_9AGAM</name>